<protein>
    <submittedName>
        <fullName evidence="2">Uncharacterized protein</fullName>
    </submittedName>
</protein>
<dbReference type="Pfam" id="PF19268">
    <property type="entry name" value="CIS_TMP"/>
    <property type="match status" value="1"/>
</dbReference>
<keyword evidence="1" id="KW-0175">Coiled coil</keyword>
<evidence type="ECO:0000256" key="1">
    <source>
        <dbReference type="SAM" id="Coils"/>
    </source>
</evidence>
<dbReference type="STRING" id="370979.SAMN05443663_10125"/>
<dbReference type="AlphaFoldDB" id="A0A1M5E4L9"/>
<accession>A0A1M5E4L9</accession>
<dbReference type="Proteomes" id="UP000184071">
    <property type="component" value="Unassembled WGS sequence"/>
</dbReference>
<keyword evidence="3" id="KW-1185">Reference proteome</keyword>
<proteinExistence type="predicted"/>
<dbReference type="OrthoDB" id="1488184at2"/>
<organism evidence="2 3">
    <name type="scientific">Flavobacterium defluvii</name>
    <dbReference type="NCBI Taxonomy" id="370979"/>
    <lineage>
        <taxon>Bacteria</taxon>
        <taxon>Pseudomonadati</taxon>
        <taxon>Bacteroidota</taxon>
        <taxon>Flavobacteriia</taxon>
        <taxon>Flavobacteriales</taxon>
        <taxon>Flavobacteriaceae</taxon>
        <taxon>Flavobacterium</taxon>
    </lineage>
</organism>
<dbReference type="RefSeq" id="WP_139260361.1">
    <property type="nucleotide sequence ID" value="NZ_FQWC01000001.1"/>
</dbReference>
<sequence>MIKNSHSIQKVFLEIDTSSMQTANSIKNNLAVFLQNEMFPLIEKQFNQIKSIDNQIIQIEKLELYIESNTGKNDVSFTNSETKNDIKNRIEKEIEKALNELKKTSKNEEKNQPEWQEISLKDKQIKTLLYFIENGNMPWWISKEDEILFFKELNFNELQNDTFQIAFQKLIRQKKVQKRIINQFSNQEIVFLSSSAISKAETQQTTISTNRLLQLLNQKTHSFKVLFWESVFDFWIEKKPIHLIKFYYQEEAQFSSKKISFELFIQNIKTFVPLDFTNEELLQTKTDYLASEKENSVIKSNSDSEKAEKIIEPFFENEIRKDELMVENDFQQELYISKSESCYVQNAGLIILHPFLKEVLKSCRVMSDENILLDKELAAHIMHYAATKRENDYEHSMLFEKFLCGIPMQESIQREIKIEDWQKEQVEEMLESVVHHWSALKNTSTAVLRSEFLQREGKLDWSESNPKLTIERKTQDLLLEKIPWNISIVKIPWIQKLIYTQW</sequence>
<evidence type="ECO:0000313" key="3">
    <source>
        <dbReference type="Proteomes" id="UP000184071"/>
    </source>
</evidence>
<dbReference type="InterPro" id="IPR045538">
    <property type="entry name" value="CIS_TMP"/>
</dbReference>
<feature type="coiled-coil region" evidence="1">
    <location>
        <begin position="80"/>
        <end position="111"/>
    </location>
</feature>
<dbReference type="EMBL" id="FQWC01000001">
    <property type="protein sequence ID" value="SHF74110.1"/>
    <property type="molecule type" value="Genomic_DNA"/>
</dbReference>
<gene>
    <name evidence="2" type="ORF">SAMN05443663_10125</name>
</gene>
<name>A0A1M5E4L9_9FLAO</name>
<evidence type="ECO:0000313" key="2">
    <source>
        <dbReference type="EMBL" id="SHF74110.1"/>
    </source>
</evidence>
<reference evidence="3" key="1">
    <citation type="submission" date="2016-11" db="EMBL/GenBank/DDBJ databases">
        <authorList>
            <person name="Varghese N."/>
            <person name="Submissions S."/>
        </authorList>
    </citation>
    <scope>NUCLEOTIDE SEQUENCE [LARGE SCALE GENOMIC DNA]</scope>
    <source>
        <strain evidence="3">DSM 17963</strain>
    </source>
</reference>